<dbReference type="EMBL" id="JAUUTY010000004">
    <property type="protein sequence ID" value="KAK1645373.1"/>
    <property type="molecule type" value="Genomic_DNA"/>
</dbReference>
<evidence type="ECO:0000313" key="3">
    <source>
        <dbReference type="Proteomes" id="UP001231189"/>
    </source>
</evidence>
<dbReference type="SUPFAM" id="SSF81383">
    <property type="entry name" value="F-box domain"/>
    <property type="match status" value="1"/>
</dbReference>
<dbReference type="InterPro" id="IPR001810">
    <property type="entry name" value="F-box_dom"/>
</dbReference>
<keyword evidence="3" id="KW-1185">Reference proteome</keyword>
<evidence type="ECO:0000313" key="2">
    <source>
        <dbReference type="EMBL" id="KAK1645373.1"/>
    </source>
</evidence>
<dbReference type="Pfam" id="PF00646">
    <property type="entry name" value="F-box"/>
    <property type="match status" value="1"/>
</dbReference>
<dbReference type="PANTHER" id="PTHR34591:SF59">
    <property type="entry name" value="F-BOX DOMAIN-CONTAINING PROTEIN"/>
    <property type="match status" value="1"/>
</dbReference>
<proteinExistence type="predicted"/>
<dbReference type="PROSITE" id="PS50181">
    <property type="entry name" value="FBOX"/>
    <property type="match status" value="1"/>
</dbReference>
<feature type="domain" description="F-box" evidence="1">
    <location>
        <begin position="1"/>
        <end position="47"/>
    </location>
</feature>
<dbReference type="Gene3D" id="1.20.1280.50">
    <property type="match status" value="1"/>
</dbReference>
<dbReference type="SMART" id="SM00256">
    <property type="entry name" value="FBOX"/>
    <property type="match status" value="1"/>
</dbReference>
<reference evidence="2" key="1">
    <citation type="submission" date="2023-07" db="EMBL/GenBank/DDBJ databases">
        <title>A chromosome-level genome assembly of Lolium multiflorum.</title>
        <authorList>
            <person name="Chen Y."/>
            <person name="Copetti D."/>
            <person name="Kolliker R."/>
            <person name="Studer B."/>
        </authorList>
    </citation>
    <scope>NUCLEOTIDE SEQUENCE</scope>
    <source>
        <strain evidence="2">02402/16</strain>
        <tissue evidence="2">Leaf</tissue>
    </source>
</reference>
<organism evidence="2 3">
    <name type="scientific">Lolium multiflorum</name>
    <name type="common">Italian ryegrass</name>
    <name type="synonym">Lolium perenne subsp. multiflorum</name>
    <dbReference type="NCBI Taxonomy" id="4521"/>
    <lineage>
        <taxon>Eukaryota</taxon>
        <taxon>Viridiplantae</taxon>
        <taxon>Streptophyta</taxon>
        <taxon>Embryophyta</taxon>
        <taxon>Tracheophyta</taxon>
        <taxon>Spermatophyta</taxon>
        <taxon>Magnoliopsida</taxon>
        <taxon>Liliopsida</taxon>
        <taxon>Poales</taxon>
        <taxon>Poaceae</taxon>
        <taxon>BOP clade</taxon>
        <taxon>Pooideae</taxon>
        <taxon>Poodae</taxon>
        <taxon>Poeae</taxon>
        <taxon>Poeae Chloroplast Group 2 (Poeae type)</taxon>
        <taxon>Loliodinae</taxon>
        <taxon>Loliinae</taxon>
        <taxon>Lolium</taxon>
    </lineage>
</organism>
<dbReference type="InterPro" id="IPR036047">
    <property type="entry name" value="F-box-like_dom_sf"/>
</dbReference>
<dbReference type="PANTHER" id="PTHR34591">
    <property type="entry name" value="OS03G0653100 PROTEIN-RELATED"/>
    <property type="match status" value="1"/>
</dbReference>
<comment type="caution">
    <text evidence="2">The sequence shown here is derived from an EMBL/GenBank/DDBJ whole genome shotgun (WGS) entry which is preliminary data.</text>
</comment>
<name>A0AAD8S5X4_LOLMU</name>
<gene>
    <name evidence="2" type="ORF">QYE76_063178</name>
</gene>
<protein>
    <recommendedName>
        <fullName evidence="1">F-box domain-containing protein</fullName>
    </recommendedName>
</protein>
<dbReference type="CDD" id="cd22157">
    <property type="entry name" value="F-box_AtFBW1-like"/>
    <property type="match status" value="1"/>
</dbReference>
<sequence length="246" mass="28104">MDLAQLLPEDVLADVLSRVPPRSLAACRCVCKPLRSVIDGRQLLRTDLLPLSVGGIFLNFFDIVRPEFFSRPSAGPTISGSLDYVPPSRQFGGHSFVSSRRSINAIHSIQDHCNGLLLLEDCVVNPATQQWDPLPPCPARYRESYGDFTYEEYLVFDPMVSPHYEDINFFYKCVKYYKEHDEPDEGMEYLRQRKFELNCNKEELVQEKFEWDSEDDDLLDVGDTVGPGFKGCTHILGFHPFKEGKV</sequence>
<dbReference type="Proteomes" id="UP001231189">
    <property type="component" value="Unassembled WGS sequence"/>
</dbReference>
<accession>A0AAD8S5X4</accession>
<dbReference type="AlphaFoldDB" id="A0AAD8S5X4"/>
<evidence type="ECO:0000259" key="1">
    <source>
        <dbReference type="PROSITE" id="PS50181"/>
    </source>
</evidence>